<feature type="non-terminal residue" evidence="8">
    <location>
        <position position="408"/>
    </location>
</feature>
<keyword evidence="2 6" id="KW-0645">Protease</keyword>
<evidence type="ECO:0000313" key="8">
    <source>
        <dbReference type="EMBL" id="CAG8792011.1"/>
    </source>
</evidence>
<organism evidence="8 9">
    <name type="scientific">Cetraspora pellucida</name>
    <dbReference type="NCBI Taxonomy" id="1433469"/>
    <lineage>
        <taxon>Eukaryota</taxon>
        <taxon>Fungi</taxon>
        <taxon>Fungi incertae sedis</taxon>
        <taxon>Mucoromycota</taxon>
        <taxon>Glomeromycotina</taxon>
        <taxon>Glomeromycetes</taxon>
        <taxon>Diversisporales</taxon>
        <taxon>Gigasporaceae</taxon>
        <taxon>Cetraspora</taxon>
    </lineage>
</organism>
<accession>A0A9N9JR69</accession>
<evidence type="ECO:0000259" key="7">
    <source>
        <dbReference type="PROSITE" id="PS50203"/>
    </source>
</evidence>
<evidence type="ECO:0000313" key="9">
    <source>
        <dbReference type="Proteomes" id="UP000789759"/>
    </source>
</evidence>
<dbReference type="AlphaFoldDB" id="A0A9N9JR69"/>
<feature type="active site" evidence="5 6">
    <location>
        <position position="109"/>
    </location>
</feature>
<keyword evidence="4 6" id="KW-0788">Thiol protease</keyword>
<dbReference type="Proteomes" id="UP000789759">
    <property type="component" value="Unassembled WGS sequence"/>
</dbReference>
<dbReference type="SMART" id="SM00230">
    <property type="entry name" value="CysPc"/>
    <property type="match status" value="1"/>
</dbReference>
<reference evidence="8" key="1">
    <citation type="submission" date="2021-06" db="EMBL/GenBank/DDBJ databases">
        <authorList>
            <person name="Kallberg Y."/>
            <person name="Tangrot J."/>
            <person name="Rosling A."/>
        </authorList>
    </citation>
    <scope>NUCLEOTIDE SEQUENCE</scope>
    <source>
        <strain evidence="8">FL966</strain>
    </source>
</reference>
<protein>
    <submittedName>
        <fullName evidence="8">20341_t:CDS:1</fullName>
    </submittedName>
</protein>
<comment type="caution">
    <text evidence="8">The sequence shown here is derived from an EMBL/GenBank/DDBJ whole genome shotgun (WGS) entry which is preliminary data.</text>
</comment>
<dbReference type="GO" id="GO:0006508">
    <property type="term" value="P:proteolysis"/>
    <property type="evidence" value="ECO:0007669"/>
    <property type="project" value="UniProtKB-KW"/>
</dbReference>
<feature type="active site" evidence="5 6">
    <location>
        <position position="294"/>
    </location>
</feature>
<comment type="similarity">
    <text evidence="1">Belongs to the peptidase C2 family.</text>
</comment>
<evidence type="ECO:0000256" key="1">
    <source>
        <dbReference type="ARBA" id="ARBA00007623"/>
    </source>
</evidence>
<sequence>MFEFDNAFLKVKDEYKQKGNKSIITDSDRNNVITKLKQLINEISVDCNTKKIKFTDNEWILDGEMETINQQNKRVVVEIKRIPDFIQDPIFFINDAFPGELRQGALGDCWFIAALAAIEDFPRVIKSIAVARDEKNGIYGFVFFKKNLWIGTIVDDNVIVKQNGHYYYNECTCRRETWASLLESTVRLMPRFTVATKTLTEDMWEMDMSGQTKTSYTCTEILSNQAKKDTLWESLLGRKKNQIAFGCGTCSKPSPDEPDIRTDGLVYNHAYSVIRAVNFNPYGIFKVQLVEVRNPWAFTEWKLAWNDSDPIWKPGYATKLKYSLDDDGAEHDIRTPFLWLKLYTSLPHVMFLNNNIMLGIDAIDTGLVLNQLYHIGYTLSEIYKYVKFYIDGELVGFKDIEQVSTQHV</sequence>
<dbReference type="GO" id="GO:0004198">
    <property type="term" value="F:calcium-dependent cysteine-type endopeptidase activity"/>
    <property type="evidence" value="ECO:0007669"/>
    <property type="project" value="InterPro"/>
</dbReference>
<dbReference type="PANTHER" id="PTHR10183">
    <property type="entry name" value="CALPAIN"/>
    <property type="match status" value="1"/>
</dbReference>
<feature type="active site" evidence="5 6">
    <location>
        <position position="269"/>
    </location>
</feature>
<dbReference type="InterPro" id="IPR038765">
    <property type="entry name" value="Papain-like_cys_pep_sf"/>
</dbReference>
<dbReference type="InterPro" id="IPR000169">
    <property type="entry name" value="Pept_cys_AS"/>
</dbReference>
<evidence type="ECO:0000256" key="6">
    <source>
        <dbReference type="PROSITE-ProRule" id="PRU00239"/>
    </source>
</evidence>
<gene>
    <name evidence="8" type="ORF">CPELLU_LOCUS17072</name>
</gene>
<dbReference type="OrthoDB" id="424753at2759"/>
<dbReference type="PROSITE" id="PS00139">
    <property type="entry name" value="THIOL_PROTEASE_CYS"/>
    <property type="match status" value="1"/>
</dbReference>
<evidence type="ECO:0000256" key="5">
    <source>
        <dbReference type="PIRSR" id="PIRSR622684-1"/>
    </source>
</evidence>
<name>A0A9N9JR69_9GLOM</name>
<evidence type="ECO:0000256" key="3">
    <source>
        <dbReference type="ARBA" id="ARBA00022801"/>
    </source>
</evidence>
<proteinExistence type="inferred from homology"/>
<dbReference type="SUPFAM" id="SSF54001">
    <property type="entry name" value="Cysteine proteinases"/>
    <property type="match status" value="1"/>
</dbReference>
<evidence type="ECO:0000256" key="4">
    <source>
        <dbReference type="ARBA" id="ARBA00022807"/>
    </source>
</evidence>
<dbReference type="Pfam" id="PF00648">
    <property type="entry name" value="Peptidase_C2"/>
    <property type="match status" value="1"/>
</dbReference>
<dbReference type="Gene3D" id="3.90.70.10">
    <property type="entry name" value="Cysteine proteinases"/>
    <property type="match status" value="1"/>
</dbReference>
<feature type="domain" description="Calpain catalytic" evidence="7">
    <location>
        <begin position="53"/>
        <end position="312"/>
    </location>
</feature>
<dbReference type="InterPro" id="IPR022684">
    <property type="entry name" value="Calpain_cysteine_protease"/>
</dbReference>
<dbReference type="PANTHER" id="PTHR10183:SF379">
    <property type="entry name" value="CALPAIN-5"/>
    <property type="match status" value="1"/>
</dbReference>
<dbReference type="EMBL" id="CAJVQA010027502">
    <property type="protein sequence ID" value="CAG8792011.1"/>
    <property type="molecule type" value="Genomic_DNA"/>
</dbReference>
<dbReference type="PROSITE" id="PS50203">
    <property type="entry name" value="CALPAIN_CAT"/>
    <property type="match status" value="1"/>
</dbReference>
<dbReference type="InterPro" id="IPR001300">
    <property type="entry name" value="Peptidase_C2_calpain_cat"/>
</dbReference>
<keyword evidence="3 6" id="KW-0378">Hydrolase</keyword>
<keyword evidence="9" id="KW-1185">Reference proteome</keyword>
<dbReference type="PRINTS" id="PR00704">
    <property type="entry name" value="CALPAIN"/>
</dbReference>
<evidence type="ECO:0000256" key="2">
    <source>
        <dbReference type="ARBA" id="ARBA00022670"/>
    </source>
</evidence>